<dbReference type="EMBL" id="ABCS01000060">
    <property type="protein sequence ID" value="EDM76703.1"/>
    <property type="molecule type" value="Genomic_DNA"/>
</dbReference>
<organism evidence="1 2">
    <name type="scientific">Plesiocystis pacifica SIR-1</name>
    <dbReference type="NCBI Taxonomy" id="391625"/>
    <lineage>
        <taxon>Bacteria</taxon>
        <taxon>Pseudomonadati</taxon>
        <taxon>Myxococcota</taxon>
        <taxon>Polyangia</taxon>
        <taxon>Nannocystales</taxon>
        <taxon>Nannocystaceae</taxon>
        <taxon>Plesiocystis</taxon>
    </lineage>
</organism>
<gene>
    <name evidence="1" type="ORF">PPSIR1_38284</name>
</gene>
<accession>A6GBT6</accession>
<comment type="caution">
    <text evidence="1">The sequence shown here is derived from an EMBL/GenBank/DDBJ whole genome shotgun (WGS) entry which is preliminary data.</text>
</comment>
<evidence type="ECO:0000313" key="1">
    <source>
        <dbReference type="EMBL" id="EDM76703.1"/>
    </source>
</evidence>
<dbReference type="Proteomes" id="UP000005801">
    <property type="component" value="Unassembled WGS sequence"/>
</dbReference>
<reference evidence="1 2" key="1">
    <citation type="submission" date="2007-06" db="EMBL/GenBank/DDBJ databases">
        <authorList>
            <person name="Shimkets L."/>
            <person name="Ferriera S."/>
            <person name="Johnson J."/>
            <person name="Kravitz S."/>
            <person name="Beeson K."/>
            <person name="Sutton G."/>
            <person name="Rogers Y.-H."/>
            <person name="Friedman R."/>
            <person name="Frazier M."/>
            <person name="Venter J.C."/>
        </authorList>
    </citation>
    <scope>NUCLEOTIDE SEQUENCE [LARGE SCALE GENOMIC DNA]</scope>
    <source>
        <strain evidence="1 2">SIR-1</strain>
    </source>
</reference>
<evidence type="ECO:0000313" key="2">
    <source>
        <dbReference type="Proteomes" id="UP000005801"/>
    </source>
</evidence>
<sequence>MTEVEEVDATGVLVLAVKGVANGEVRLTITGATQEHDQLSLSLIDEQSIDLLEVDLAPFKALLVPLRGDVRRHGGLRWARTLDNNAGLGLDATDADRCRGLFLVAWHTDPTQLYQH</sequence>
<keyword evidence="2" id="KW-1185">Reference proteome</keyword>
<proteinExistence type="predicted"/>
<name>A6GBT6_9BACT</name>
<dbReference type="AlphaFoldDB" id="A6GBT6"/>
<protein>
    <submittedName>
        <fullName evidence="1">Uncharacterized protein</fullName>
    </submittedName>
</protein>